<dbReference type="AlphaFoldDB" id="A0A6A6DRV8"/>
<keyword evidence="2" id="KW-0812">Transmembrane</keyword>
<protein>
    <submittedName>
        <fullName evidence="3">Uncharacterized protein</fullName>
    </submittedName>
</protein>
<gene>
    <name evidence="3" type="ORF">K469DRAFT_714757</name>
</gene>
<evidence type="ECO:0000256" key="2">
    <source>
        <dbReference type="SAM" id="Phobius"/>
    </source>
</evidence>
<keyword evidence="4" id="KW-1185">Reference proteome</keyword>
<feature type="region of interest" description="Disordered" evidence="1">
    <location>
        <begin position="1"/>
        <end position="23"/>
    </location>
</feature>
<dbReference type="Proteomes" id="UP000800200">
    <property type="component" value="Unassembled WGS sequence"/>
</dbReference>
<accession>A0A6A6DRV8</accession>
<organism evidence="3 4">
    <name type="scientific">Zopfia rhizophila CBS 207.26</name>
    <dbReference type="NCBI Taxonomy" id="1314779"/>
    <lineage>
        <taxon>Eukaryota</taxon>
        <taxon>Fungi</taxon>
        <taxon>Dikarya</taxon>
        <taxon>Ascomycota</taxon>
        <taxon>Pezizomycotina</taxon>
        <taxon>Dothideomycetes</taxon>
        <taxon>Dothideomycetes incertae sedis</taxon>
        <taxon>Zopfiaceae</taxon>
        <taxon>Zopfia</taxon>
    </lineage>
</organism>
<evidence type="ECO:0000256" key="1">
    <source>
        <dbReference type="SAM" id="MobiDB-lite"/>
    </source>
</evidence>
<keyword evidence="2" id="KW-0472">Membrane</keyword>
<feature type="transmembrane region" description="Helical" evidence="2">
    <location>
        <begin position="99"/>
        <end position="118"/>
    </location>
</feature>
<name>A0A6A6DRV8_9PEZI</name>
<keyword evidence="2" id="KW-1133">Transmembrane helix</keyword>
<proteinExistence type="predicted"/>
<reference evidence="3" key="1">
    <citation type="journal article" date="2020" name="Stud. Mycol.">
        <title>101 Dothideomycetes genomes: a test case for predicting lifestyles and emergence of pathogens.</title>
        <authorList>
            <person name="Haridas S."/>
            <person name="Albert R."/>
            <person name="Binder M."/>
            <person name="Bloem J."/>
            <person name="Labutti K."/>
            <person name="Salamov A."/>
            <person name="Andreopoulos B."/>
            <person name="Baker S."/>
            <person name="Barry K."/>
            <person name="Bills G."/>
            <person name="Bluhm B."/>
            <person name="Cannon C."/>
            <person name="Castanera R."/>
            <person name="Culley D."/>
            <person name="Daum C."/>
            <person name="Ezra D."/>
            <person name="Gonzalez J."/>
            <person name="Henrissat B."/>
            <person name="Kuo A."/>
            <person name="Liang C."/>
            <person name="Lipzen A."/>
            <person name="Lutzoni F."/>
            <person name="Magnuson J."/>
            <person name="Mondo S."/>
            <person name="Nolan M."/>
            <person name="Ohm R."/>
            <person name="Pangilinan J."/>
            <person name="Park H.-J."/>
            <person name="Ramirez L."/>
            <person name="Alfaro M."/>
            <person name="Sun H."/>
            <person name="Tritt A."/>
            <person name="Yoshinaga Y."/>
            <person name="Zwiers L.-H."/>
            <person name="Turgeon B."/>
            <person name="Goodwin S."/>
            <person name="Spatafora J."/>
            <person name="Crous P."/>
            <person name="Grigoriev I."/>
        </authorList>
    </citation>
    <scope>NUCLEOTIDE SEQUENCE</scope>
    <source>
        <strain evidence="3">CBS 207.26</strain>
    </source>
</reference>
<sequence length="137" mass="15215">MDSERNIKNIPKTCNTESSMDEHPGMTDDLWSEPYYSNKHYFHIQISESVQNVENTSQNEKLYAFKVSHGSSIPEFGSTGTGLFAPPNDTKHQPVERQLLNSTLYVCLGVLCSIVVPFSRTCMSDVGLGTTKAVAHT</sequence>
<dbReference type="EMBL" id="ML994658">
    <property type="protein sequence ID" value="KAF2180386.1"/>
    <property type="molecule type" value="Genomic_DNA"/>
</dbReference>
<evidence type="ECO:0000313" key="4">
    <source>
        <dbReference type="Proteomes" id="UP000800200"/>
    </source>
</evidence>
<evidence type="ECO:0000313" key="3">
    <source>
        <dbReference type="EMBL" id="KAF2180386.1"/>
    </source>
</evidence>